<dbReference type="SUPFAM" id="SSF51011">
    <property type="entry name" value="Glycosyl hydrolase domain"/>
    <property type="match status" value="1"/>
</dbReference>
<evidence type="ECO:0000313" key="3">
    <source>
        <dbReference type="Proteomes" id="UP000433104"/>
    </source>
</evidence>
<dbReference type="InterPro" id="IPR045857">
    <property type="entry name" value="O16G_dom_2"/>
</dbReference>
<dbReference type="CDD" id="cd11334">
    <property type="entry name" value="AmyAc_TreS"/>
    <property type="match status" value="1"/>
</dbReference>
<keyword evidence="3" id="KW-1185">Reference proteome</keyword>
<dbReference type="Gene3D" id="3.20.20.80">
    <property type="entry name" value="Glycosidases"/>
    <property type="match status" value="1"/>
</dbReference>
<sequence length="563" mass="64362">MIEDRWYKNAIIYSLSLDSYLDSNGDGVGDFAGLLDRVDYLQGLGVSAIWLMPFHPSPRRDHGYDVADYYGVDPRYGTLGDFVEFTQACRQRGIRVMMDLVLNHTSTDHPWFKAAITDKECKYRDFYIWAKERPANADRGMIFPGVQETTWTWNRHAQAYYFHKFYDFQPDLNLANPEVRAELLKIVGFWLELGISGFRVDAVPFLIAEDGINVKDPEPAFEFLRRLREFAQWRKGDAVFLAEANIPPQDCQRYFGKAGDRLQMMFNFPVNQTLFYALASADTMPLREKLKASRDVPATAQWAHFLRNHDELDIGRLPDNQREAVFAAFGPEEDMQLYERGIRRRLAPMLGGNRAKLELAYSLMLTMPGTPVIRYGDEIGMGEDLSLPEREAARTPMQWSAEKNAGFTANDDPVRPVIDHGPYGYRKVNVAMQRASESSFLRWTERILRMRKELTEIGHGSFSILDTEGHILAMRYAHEGRISVFTHNVSDRKVEFSIDVHDGEAAGRALVCLQTNRTISPDEDGSFDLVLEPYGYRWFRLGGLEDMIAEDGPAADVPQRSAD</sequence>
<dbReference type="AlphaFoldDB" id="A0A844ZGN0"/>
<dbReference type="InterPro" id="IPR054049">
    <property type="entry name" value="SupH-like_C"/>
</dbReference>
<evidence type="ECO:0000259" key="1">
    <source>
        <dbReference type="SMART" id="SM00642"/>
    </source>
</evidence>
<accession>A0A844ZGN0</accession>
<dbReference type="Proteomes" id="UP000433104">
    <property type="component" value="Unassembled WGS sequence"/>
</dbReference>
<dbReference type="EMBL" id="WTYW01000005">
    <property type="protein sequence ID" value="MXO86928.1"/>
    <property type="molecule type" value="Genomic_DNA"/>
</dbReference>
<dbReference type="SMART" id="SM00642">
    <property type="entry name" value="Aamy"/>
    <property type="match status" value="1"/>
</dbReference>
<dbReference type="InterPro" id="IPR013780">
    <property type="entry name" value="Glyco_hydro_b"/>
</dbReference>
<dbReference type="GO" id="GO:0005975">
    <property type="term" value="P:carbohydrate metabolic process"/>
    <property type="evidence" value="ECO:0007669"/>
    <property type="project" value="InterPro"/>
</dbReference>
<feature type="domain" description="Glycosyl hydrolase family 13 catalytic" evidence="1">
    <location>
        <begin position="14"/>
        <end position="415"/>
    </location>
</feature>
<reference evidence="2 3" key="1">
    <citation type="submission" date="2019-12" db="EMBL/GenBank/DDBJ databases">
        <title>Genomic-based taxomic classification of the family Erythrobacteraceae.</title>
        <authorList>
            <person name="Xu L."/>
        </authorList>
    </citation>
    <scope>NUCLEOTIDE SEQUENCE [LARGE SCALE GENOMIC DNA]</scope>
    <source>
        <strain evidence="2 3">MCCC 1A09962</strain>
    </source>
</reference>
<gene>
    <name evidence="2" type="ORF">GRI38_12910</name>
</gene>
<dbReference type="PANTHER" id="PTHR10357:SF219">
    <property type="entry name" value="MALTOSE ALPHA-D-GLUCOSYLTRANSFERASE"/>
    <property type="match status" value="1"/>
</dbReference>
<proteinExistence type="predicted"/>
<organism evidence="2 3">
    <name type="scientific">Parapontixanthobacter aurantiacus</name>
    <dbReference type="NCBI Taxonomy" id="1463599"/>
    <lineage>
        <taxon>Bacteria</taxon>
        <taxon>Pseudomonadati</taxon>
        <taxon>Pseudomonadota</taxon>
        <taxon>Alphaproteobacteria</taxon>
        <taxon>Sphingomonadales</taxon>
        <taxon>Erythrobacteraceae</taxon>
        <taxon>Parapontixanthobacter</taxon>
    </lineage>
</organism>
<protein>
    <submittedName>
        <fullName evidence="2">Trehalose synthase</fullName>
    </submittedName>
</protein>
<dbReference type="Pfam" id="PF00128">
    <property type="entry name" value="Alpha-amylase"/>
    <property type="match status" value="2"/>
</dbReference>
<dbReference type="PANTHER" id="PTHR10357">
    <property type="entry name" value="ALPHA-AMYLASE FAMILY MEMBER"/>
    <property type="match status" value="1"/>
</dbReference>
<dbReference type="InterPro" id="IPR017853">
    <property type="entry name" value="GH"/>
</dbReference>
<dbReference type="Pfam" id="PF22157">
    <property type="entry name" value="SupH-like_C"/>
    <property type="match status" value="1"/>
</dbReference>
<dbReference type="OrthoDB" id="9805159at2"/>
<evidence type="ECO:0000313" key="2">
    <source>
        <dbReference type="EMBL" id="MXO86928.1"/>
    </source>
</evidence>
<name>A0A844ZGN0_9SPHN</name>
<dbReference type="RefSeq" id="WP_160684919.1">
    <property type="nucleotide sequence ID" value="NZ_WTYW01000005.1"/>
</dbReference>
<dbReference type="SUPFAM" id="SSF51445">
    <property type="entry name" value="(Trans)glycosidases"/>
    <property type="match status" value="1"/>
</dbReference>
<dbReference type="Gene3D" id="2.60.40.1180">
    <property type="entry name" value="Golgi alpha-mannosidase II"/>
    <property type="match status" value="1"/>
</dbReference>
<comment type="caution">
    <text evidence="2">The sequence shown here is derived from an EMBL/GenBank/DDBJ whole genome shotgun (WGS) entry which is preliminary data.</text>
</comment>
<dbReference type="InterPro" id="IPR006047">
    <property type="entry name" value="GH13_cat_dom"/>
</dbReference>
<dbReference type="Gene3D" id="3.90.400.10">
    <property type="entry name" value="Oligo-1,6-glucosidase, Domain 2"/>
    <property type="match status" value="1"/>
</dbReference>